<keyword evidence="3" id="KW-1185">Reference proteome</keyword>
<sequence>MRPDPHHPPESPMPVCHARTTRSFILLAAVLLAACAEQREAPGTAESRIDGGLRSLTPAEEERLAAQQRDLEARERAAVERFSIGEDGTVTDTATGLMWMRCALGQQWNGETCAGEAERFAWARALSTQGTVNAGGHGDWRLPTREELLTLTWCSSGRRHATDADGAGGSCVGDFRRPTILHEVFPATPAAKFWTSTAGHQNFSAWGVAFSTAVTGVGNKTDQEYVRMVRTAP</sequence>
<evidence type="ECO:0000313" key="3">
    <source>
        <dbReference type="Proteomes" id="UP000308430"/>
    </source>
</evidence>
<feature type="domain" description="Lcl C-terminal" evidence="1">
    <location>
        <begin position="88"/>
        <end position="230"/>
    </location>
</feature>
<dbReference type="EMBL" id="SSOC01000002">
    <property type="protein sequence ID" value="THF66141.1"/>
    <property type="molecule type" value="Genomic_DNA"/>
</dbReference>
<gene>
    <name evidence="2" type="ORF">E6C76_04595</name>
</gene>
<accession>A0A4S4B0S6</accession>
<reference evidence="2 3" key="1">
    <citation type="submission" date="2019-04" db="EMBL/GenBank/DDBJ databases">
        <title>Azoarcus nasutitermitis sp. nov. isolated from termite nest.</title>
        <authorList>
            <person name="Lin S.-Y."/>
            <person name="Hameed A."/>
            <person name="Hsu Y.-H."/>
            <person name="Young C.-C."/>
        </authorList>
    </citation>
    <scope>NUCLEOTIDE SEQUENCE [LARGE SCALE GENOMIC DNA]</scope>
    <source>
        <strain evidence="2 3">CC-YHH838</strain>
    </source>
</reference>
<proteinExistence type="predicted"/>
<name>A0A4S4B0S6_9RHOO</name>
<organism evidence="2 3">
    <name type="scientific">Pseudothauera nasutitermitis</name>
    <dbReference type="NCBI Taxonomy" id="2565930"/>
    <lineage>
        <taxon>Bacteria</taxon>
        <taxon>Pseudomonadati</taxon>
        <taxon>Pseudomonadota</taxon>
        <taxon>Betaproteobacteria</taxon>
        <taxon>Rhodocyclales</taxon>
        <taxon>Zoogloeaceae</taxon>
        <taxon>Pseudothauera</taxon>
    </lineage>
</organism>
<dbReference type="Proteomes" id="UP000308430">
    <property type="component" value="Unassembled WGS sequence"/>
</dbReference>
<dbReference type="PROSITE" id="PS51257">
    <property type="entry name" value="PROKAR_LIPOPROTEIN"/>
    <property type="match status" value="1"/>
</dbReference>
<dbReference type="InterPro" id="IPR011460">
    <property type="entry name" value="Lcl_C"/>
</dbReference>
<evidence type="ECO:0000313" key="2">
    <source>
        <dbReference type="EMBL" id="THF66141.1"/>
    </source>
</evidence>
<protein>
    <submittedName>
        <fullName evidence="2">DUF1566 domain-containing protein</fullName>
    </submittedName>
</protein>
<dbReference type="PANTHER" id="PTHR35812:SF1">
    <property type="entry name" value="LIPOPROTEIN"/>
    <property type="match status" value="1"/>
</dbReference>
<comment type="caution">
    <text evidence="2">The sequence shown here is derived from an EMBL/GenBank/DDBJ whole genome shotgun (WGS) entry which is preliminary data.</text>
</comment>
<dbReference type="PANTHER" id="PTHR35812">
    <property type="entry name" value="LIPOPROTEIN"/>
    <property type="match status" value="1"/>
</dbReference>
<dbReference type="OrthoDB" id="8555302at2"/>
<dbReference type="AlphaFoldDB" id="A0A4S4B0S6"/>
<dbReference type="Pfam" id="PF07603">
    <property type="entry name" value="Lcl_C"/>
    <property type="match status" value="1"/>
</dbReference>
<evidence type="ECO:0000259" key="1">
    <source>
        <dbReference type="Pfam" id="PF07603"/>
    </source>
</evidence>